<reference evidence="6" key="1">
    <citation type="submission" date="2021-02" db="EMBL/GenBank/DDBJ databases">
        <authorList>
            <person name="Nowell W R."/>
        </authorList>
    </citation>
    <scope>NUCLEOTIDE SEQUENCE</scope>
</reference>
<dbReference type="InterPro" id="IPR003595">
    <property type="entry name" value="Tyr_Pase_cat"/>
</dbReference>
<dbReference type="SMART" id="SM00404">
    <property type="entry name" value="PTPc_motif"/>
    <property type="match status" value="1"/>
</dbReference>
<proteinExistence type="predicted"/>
<dbReference type="InterPro" id="IPR057023">
    <property type="entry name" value="PTP-SAK"/>
</dbReference>
<feature type="region of interest" description="Disordered" evidence="2">
    <location>
        <begin position="35"/>
        <end position="54"/>
    </location>
</feature>
<evidence type="ECO:0008006" key="8">
    <source>
        <dbReference type="Google" id="ProtNLM"/>
    </source>
</evidence>
<feature type="domain" description="Tyrosine specific protein phosphatases" evidence="5">
    <location>
        <begin position="733"/>
        <end position="808"/>
    </location>
</feature>
<comment type="caution">
    <text evidence="6">The sequence shown here is derived from an EMBL/GenBank/DDBJ whole genome shotgun (WGS) entry which is preliminary data.</text>
</comment>
<dbReference type="InterPro" id="IPR027417">
    <property type="entry name" value="P-loop_NTPase"/>
</dbReference>
<organism evidence="6 7">
    <name type="scientific">Rotaria sordida</name>
    <dbReference type="NCBI Taxonomy" id="392033"/>
    <lineage>
        <taxon>Eukaryota</taxon>
        <taxon>Metazoa</taxon>
        <taxon>Spiralia</taxon>
        <taxon>Gnathifera</taxon>
        <taxon>Rotifera</taxon>
        <taxon>Eurotatoria</taxon>
        <taxon>Bdelloidea</taxon>
        <taxon>Philodinida</taxon>
        <taxon>Philodinidae</taxon>
        <taxon>Rotaria</taxon>
    </lineage>
</organism>
<dbReference type="InterPro" id="IPR054498">
    <property type="entry name" value="2H-SAK"/>
</dbReference>
<dbReference type="AlphaFoldDB" id="A0A813SAS0"/>
<dbReference type="Gene3D" id="3.90.190.10">
    <property type="entry name" value="Protein tyrosine phosphatase superfamily"/>
    <property type="match status" value="1"/>
</dbReference>
<name>A0A813SAS0_9BILA</name>
<evidence type="ECO:0000259" key="4">
    <source>
        <dbReference type="PROSITE" id="PS50055"/>
    </source>
</evidence>
<protein>
    <recommendedName>
        <fullName evidence="8">Tyrosine specific protein phosphatases domain-containing protein</fullName>
    </recommendedName>
</protein>
<dbReference type="Gene3D" id="3.30.470.30">
    <property type="entry name" value="DNA ligase/mRNA capping enzyme"/>
    <property type="match status" value="1"/>
</dbReference>
<dbReference type="InterPro" id="IPR052732">
    <property type="entry name" value="Cell-binding_unc_protein"/>
</dbReference>
<dbReference type="EMBL" id="CAJNOO010000084">
    <property type="protein sequence ID" value="CAF0792549.1"/>
    <property type="molecule type" value="Genomic_DNA"/>
</dbReference>
<evidence type="ECO:0000259" key="5">
    <source>
        <dbReference type="PROSITE" id="PS50056"/>
    </source>
</evidence>
<dbReference type="PANTHER" id="PTHR43883">
    <property type="entry name" value="SLR0207 PROTEIN"/>
    <property type="match status" value="1"/>
</dbReference>
<dbReference type="InterPro" id="IPR029021">
    <property type="entry name" value="Prot-tyrosine_phosphatase-like"/>
</dbReference>
<evidence type="ECO:0000313" key="7">
    <source>
        <dbReference type="Proteomes" id="UP000663882"/>
    </source>
</evidence>
<evidence type="ECO:0000313" key="6">
    <source>
        <dbReference type="EMBL" id="CAF0792549.1"/>
    </source>
</evidence>
<dbReference type="Pfam" id="PF22547">
    <property type="entry name" value="2H-SAK"/>
    <property type="match status" value="1"/>
</dbReference>
<dbReference type="CDD" id="cd14504">
    <property type="entry name" value="DUSP23"/>
    <property type="match status" value="1"/>
</dbReference>
<keyword evidence="3" id="KW-1133">Transmembrane helix</keyword>
<dbReference type="InterPro" id="IPR000242">
    <property type="entry name" value="PTP_cat"/>
</dbReference>
<dbReference type="Pfam" id="PF22784">
    <property type="entry name" value="PTP-SAK"/>
    <property type="match status" value="1"/>
</dbReference>
<dbReference type="Gene3D" id="3.40.50.300">
    <property type="entry name" value="P-loop containing nucleotide triphosphate hydrolases"/>
    <property type="match status" value="1"/>
</dbReference>
<keyword evidence="3" id="KW-0812">Transmembrane</keyword>
<feature type="transmembrane region" description="Helical" evidence="3">
    <location>
        <begin position="278"/>
        <end position="298"/>
    </location>
</feature>
<dbReference type="PROSITE" id="PS50056">
    <property type="entry name" value="TYR_PHOSPHATASE_2"/>
    <property type="match status" value="1"/>
</dbReference>
<dbReference type="SUPFAM" id="SSF52799">
    <property type="entry name" value="(Phosphotyrosine protein) phosphatases II"/>
    <property type="match status" value="1"/>
</dbReference>
<dbReference type="Proteomes" id="UP000663882">
    <property type="component" value="Unassembled WGS sequence"/>
</dbReference>
<keyword evidence="1" id="KW-0378">Hydrolase</keyword>
<evidence type="ECO:0000256" key="3">
    <source>
        <dbReference type="SAM" id="Phobius"/>
    </source>
</evidence>
<gene>
    <name evidence="6" type="ORF">RFH988_LOCUS3495</name>
</gene>
<feature type="compositionally biased region" description="Polar residues" evidence="2">
    <location>
        <begin position="35"/>
        <end position="46"/>
    </location>
</feature>
<dbReference type="SUPFAM" id="SSF56091">
    <property type="entry name" value="DNA ligase/mRNA capping enzyme, catalytic domain"/>
    <property type="match status" value="1"/>
</dbReference>
<dbReference type="InterPro" id="IPR021122">
    <property type="entry name" value="RNA_ligase_dom_REL/Rnl2"/>
</dbReference>
<dbReference type="PROSITE" id="PS50055">
    <property type="entry name" value="TYR_PHOSPHATASE_PTP"/>
    <property type="match status" value="1"/>
</dbReference>
<feature type="domain" description="Tyrosine-protein phosphatase" evidence="4">
    <location>
        <begin position="722"/>
        <end position="817"/>
    </location>
</feature>
<dbReference type="FunFam" id="3.90.190.10:FF:000157">
    <property type="entry name" value="Protein-tyrosine phosphatase"/>
    <property type="match status" value="1"/>
</dbReference>
<dbReference type="Pfam" id="PF09414">
    <property type="entry name" value="RNA_ligase"/>
    <property type="match status" value="1"/>
</dbReference>
<keyword evidence="3" id="KW-0472">Membrane</keyword>
<dbReference type="OrthoDB" id="432447at2759"/>
<dbReference type="SUPFAM" id="SSF48452">
    <property type="entry name" value="TPR-like"/>
    <property type="match status" value="1"/>
</dbReference>
<dbReference type="SUPFAM" id="SSF52540">
    <property type="entry name" value="P-loop containing nucleoside triphosphate hydrolases"/>
    <property type="match status" value="1"/>
</dbReference>
<sequence>MAQYKIAPTGFTNVDMSSANTPAWTVPSDGVSNSDVNTLMSNNNKDPLNYNEHANASAPDIGELPPNYFDISIVPNSAILHYNEVTPYTEPSRAETERKKEGVLSFDPLLDKNPDQLWLYFMTYLNEKPCLAVNIHGYHVEHYTTYEHHRSADGQCHTRAVHHTRNVTDFNFTIDLASYVKQQWWRVAVVPSKETIKAGQAVSFRDALEQYTRSEKNIKEIKCQKQLAGWNFQELRDKIRALIYSTGYRNHISISFPMENHRISARSSSKMSRFSNSTLVRVLCVISCLFLIFGPIYLCLRAAGSTRDQIVADYAMVAPIDTFLHFNSGMIANAFATVRYKLTIDYRDKTSIIMAENDIDIKRGGGYIGAFGSRIDMMANEVVTSSGITTVPSSPYHITLITKDELRQLTTDLSNKIDDLYDNATKIDTKHIFSLGLGGDPKGVCWVVIIWNAGNLFRRKYGLSYKQFHITLSNNDDHSIDKSLYSLRTIFSIENLNINIIDHLVLSYNLSEQYDQVFIYAREMCNRFPNSEKGWLRLGDIARRNEQYKLAMLAYAQTIHLINGQENEKIQDYCYKKIFHCASIYTEWECLFGENELDQIPEELKINLFTPWTQIIRQRFMNIYLNEQPLFHQNPREHLLVPFIDPRQTNQNLEMFSLPRYFRWIVPFFLSIMSTPRHERDIDALASAHIGIRHIITLTEEKPLSEEWFFNKTISHTHLPIENYRAPTIEQVDLFFRLINDPTKTPLLIHCGGGKGRAGTMIACYLAIYGFQTPTAQEWTQPFMSAGEAIDKLRQLRPGSIETEEQERFIHTFVSTVWKRQSPLPPLPTEPEGIPLEIEGQLDGNIDLIMLCGIPGSGKSYVAQMILNRDDHWTIVSQDETRSRDICERELSRPGKYSKAILDRCNTDREDRKQWLALAHWARKPICIYFDYNPDLCISRAQQRSDHPTLIPGQRVRTAVQSMQRQMEKPKLDEGFIAICTIRSFDAANDLIKRLTPIGILKFLRTGHIMNLGAATADDFLVSFNQTNHTPYVVITEKVDGANMGFSLSVDRELLVQNRSHYITSTAHVQFRPLYTWIETHRESLYHILDRDNSYSERYILYGEWLVATHSIPYTRLPDRFLAFDLYDRQTQTWTDRDTLERLFEQTNLNLVPIMYRGPRPADNILKEMVHYPSQFYDGPVEGIYVKEEQNGQVINRGKIVRSDFTAGITEHWDKAPMKKNGFIIDGDNID</sequence>
<dbReference type="GO" id="GO:0004725">
    <property type="term" value="F:protein tyrosine phosphatase activity"/>
    <property type="evidence" value="ECO:0007669"/>
    <property type="project" value="InterPro"/>
</dbReference>
<dbReference type="InterPro" id="IPR000387">
    <property type="entry name" value="Tyr_Pase_dom"/>
</dbReference>
<dbReference type="PANTHER" id="PTHR43883:SF1">
    <property type="entry name" value="GLUCONOKINASE"/>
    <property type="match status" value="1"/>
</dbReference>
<evidence type="ECO:0000256" key="1">
    <source>
        <dbReference type="ARBA" id="ARBA00022801"/>
    </source>
</evidence>
<accession>A0A813SAS0</accession>
<evidence type="ECO:0000256" key="2">
    <source>
        <dbReference type="SAM" id="MobiDB-lite"/>
    </source>
</evidence>
<dbReference type="InterPro" id="IPR011990">
    <property type="entry name" value="TPR-like_helical_dom_sf"/>
</dbReference>